<organism evidence="2 3">
    <name type="scientific">Flavobacterium okayamense</name>
    <dbReference type="NCBI Taxonomy" id="2830782"/>
    <lineage>
        <taxon>Bacteria</taxon>
        <taxon>Pseudomonadati</taxon>
        <taxon>Bacteroidota</taxon>
        <taxon>Flavobacteriia</taxon>
        <taxon>Flavobacteriales</taxon>
        <taxon>Flavobacteriaceae</taxon>
        <taxon>Flavobacterium</taxon>
    </lineage>
</organism>
<evidence type="ECO:0000313" key="3">
    <source>
        <dbReference type="Proteomes" id="UP000825258"/>
    </source>
</evidence>
<keyword evidence="1" id="KW-1133">Transmembrane helix</keyword>
<sequence length="146" mass="16862">MESRQIEILLEKYFEGETSIQEERELKAYFSSTEVAPHLESYTPMFTNFQKQKELQFTKALPLQPRKQNHVKWIGVAASLVALFGTLLYFNNNVTTNQDLGTFSNPEEAFIETQKALNMVSTEVNKGVKSIEVLNEYEQTKKTIFK</sequence>
<dbReference type="RefSeq" id="WP_221258696.1">
    <property type="nucleotide sequence ID" value="NZ_AP024749.1"/>
</dbReference>
<name>A0ABN6I2I7_9FLAO</name>
<evidence type="ECO:0008006" key="4">
    <source>
        <dbReference type="Google" id="ProtNLM"/>
    </source>
</evidence>
<dbReference type="EMBL" id="AP024749">
    <property type="protein sequence ID" value="BCY29627.1"/>
    <property type="molecule type" value="Genomic_DNA"/>
</dbReference>
<evidence type="ECO:0000256" key="1">
    <source>
        <dbReference type="SAM" id="Phobius"/>
    </source>
</evidence>
<keyword evidence="3" id="KW-1185">Reference proteome</keyword>
<keyword evidence="1" id="KW-0812">Transmembrane</keyword>
<proteinExistence type="predicted"/>
<dbReference type="Proteomes" id="UP000825258">
    <property type="component" value="Chromosome"/>
</dbReference>
<reference evidence="2 3" key="1">
    <citation type="submission" date="2021-06" db="EMBL/GenBank/DDBJ databases">
        <title>Whole genome sequences of Flavobacterium sp. KK2020170 and assembly.</title>
        <authorList>
            <person name="Kitahara K."/>
            <person name="Miyoshi S."/>
            <person name="Uesaka K."/>
        </authorList>
    </citation>
    <scope>NUCLEOTIDE SEQUENCE [LARGE SCALE GENOMIC DNA]</scope>
    <source>
        <strain evidence="2 3">KK2020170</strain>
    </source>
</reference>
<gene>
    <name evidence="2" type="ORF">KK2020170_24950</name>
</gene>
<protein>
    <recommendedName>
        <fullName evidence="4">Anti-sigma factor</fullName>
    </recommendedName>
</protein>
<evidence type="ECO:0000313" key="2">
    <source>
        <dbReference type="EMBL" id="BCY29627.1"/>
    </source>
</evidence>
<keyword evidence="1" id="KW-0472">Membrane</keyword>
<feature type="transmembrane region" description="Helical" evidence="1">
    <location>
        <begin position="71"/>
        <end position="90"/>
    </location>
</feature>
<accession>A0ABN6I2I7</accession>